<dbReference type="RefSeq" id="WP_337694441.1">
    <property type="nucleotide sequence ID" value="NZ_JBBEGN010000003.1"/>
</dbReference>
<sequence length="187" mass="20708">MHDRGTLFGADRFADPARRSPTDVDGRTIVSDQQQVTKTVDASPEQMFALLSQPERHTEFDGAGMLRGVEPGSENVTGTGDEFVMNMNNDALGDYQMKNTVVAYEENRKIGWAPTLHPIDGYTDKLGDVKATGHTWTWQLEPAGSGTKVTQVYDWSGVKDENFRGFFPMITEDQMSQTIDKVANAAK</sequence>
<name>A0ABU8MN30_9PSEU</name>
<evidence type="ECO:0000256" key="1">
    <source>
        <dbReference type="SAM" id="MobiDB-lite"/>
    </source>
</evidence>
<proteinExistence type="predicted"/>
<dbReference type="InterPro" id="IPR019587">
    <property type="entry name" value="Polyketide_cyclase/dehydratase"/>
</dbReference>
<dbReference type="Proteomes" id="UP001385809">
    <property type="component" value="Unassembled WGS sequence"/>
</dbReference>
<comment type="caution">
    <text evidence="2">The sequence shown here is derived from an EMBL/GenBank/DDBJ whole genome shotgun (WGS) entry which is preliminary data.</text>
</comment>
<protein>
    <submittedName>
        <fullName evidence="2">SRPBCC family protein</fullName>
    </submittedName>
</protein>
<feature type="region of interest" description="Disordered" evidence="1">
    <location>
        <begin position="1"/>
        <end position="25"/>
    </location>
</feature>
<organism evidence="2 3">
    <name type="scientific">Actinomycetospora aurantiaca</name>
    <dbReference type="NCBI Taxonomy" id="3129233"/>
    <lineage>
        <taxon>Bacteria</taxon>
        <taxon>Bacillati</taxon>
        <taxon>Actinomycetota</taxon>
        <taxon>Actinomycetes</taxon>
        <taxon>Pseudonocardiales</taxon>
        <taxon>Pseudonocardiaceae</taxon>
        <taxon>Actinomycetospora</taxon>
    </lineage>
</organism>
<dbReference type="InterPro" id="IPR023393">
    <property type="entry name" value="START-like_dom_sf"/>
</dbReference>
<evidence type="ECO:0000313" key="2">
    <source>
        <dbReference type="EMBL" id="MEJ2867833.1"/>
    </source>
</evidence>
<reference evidence="2 3" key="1">
    <citation type="submission" date="2024-03" db="EMBL/GenBank/DDBJ databases">
        <title>Actinomycetospora sp. OC33-EN08, a novel actinomycete isolated from wild orchid (Aerides multiflora).</title>
        <authorList>
            <person name="Suriyachadkun C."/>
        </authorList>
    </citation>
    <scope>NUCLEOTIDE SEQUENCE [LARGE SCALE GENOMIC DNA]</scope>
    <source>
        <strain evidence="2 3">OC33-EN08</strain>
    </source>
</reference>
<evidence type="ECO:0000313" key="3">
    <source>
        <dbReference type="Proteomes" id="UP001385809"/>
    </source>
</evidence>
<accession>A0ABU8MN30</accession>
<dbReference type="EMBL" id="JBBEGN010000003">
    <property type="protein sequence ID" value="MEJ2867833.1"/>
    <property type="molecule type" value="Genomic_DNA"/>
</dbReference>
<keyword evidence="3" id="KW-1185">Reference proteome</keyword>
<dbReference type="Pfam" id="PF10604">
    <property type="entry name" value="Polyketide_cyc2"/>
    <property type="match status" value="1"/>
</dbReference>
<dbReference type="SUPFAM" id="SSF55961">
    <property type="entry name" value="Bet v1-like"/>
    <property type="match status" value="1"/>
</dbReference>
<gene>
    <name evidence="2" type="ORF">WCD74_08660</name>
</gene>
<dbReference type="Gene3D" id="3.30.530.20">
    <property type="match status" value="1"/>
</dbReference>
<feature type="compositionally biased region" description="Basic and acidic residues" evidence="1">
    <location>
        <begin position="12"/>
        <end position="25"/>
    </location>
</feature>